<name>A0A0K0VLT2_9VIRU</name>
<dbReference type="EMBL" id="KR820242">
    <property type="protein sequence ID" value="AKS10616.1"/>
    <property type="molecule type" value="Genomic_DNA"/>
</dbReference>
<organism evidence="1">
    <name type="scientific">Metopaulias depressus WSSV-like virus</name>
    <dbReference type="NCBI Taxonomy" id="1675544"/>
    <lineage>
        <taxon>Viruses</taxon>
        <taxon>Viruses incertae sedis</taxon>
        <taxon>Naldaviricetes</taxon>
        <taxon>Nimaviridae</taxon>
        <taxon>Whispovirus</taxon>
    </lineage>
</organism>
<protein>
    <submittedName>
        <fullName evidence="1">Wsv270-like protein</fullName>
    </submittedName>
</protein>
<evidence type="ECO:0000313" key="1">
    <source>
        <dbReference type="EMBL" id="AKS10616.1"/>
    </source>
</evidence>
<accession>A0A0K0VLT2</accession>
<reference evidence="1" key="1">
    <citation type="journal article" date="2015" name="BMC Evol. Biol.">
        <title>Characterization of fossilized relatives of the White Spot Syndrome Virus in genomes of decapod crustaceans.</title>
        <authorList>
            <person name="Rozenberg A."/>
            <person name="Brand P."/>
            <person name="Rivera N."/>
            <person name="Leese F."/>
            <person name="Schubart C.D."/>
        </authorList>
    </citation>
    <scope>NUCLEOTIDE SEQUENCE</scope>
    <source>
        <strain evidence="1">747*9</strain>
    </source>
</reference>
<proteinExistence type="predicted"/>
<sequence length="181" mass="21086">MIIHNFFAKKRHNKCSNYGIKMKKYFVVDCDNPVPNFLDGGSENKACSIDMRKRIIFRLLKNFSIEERTNIIIGVTRGNVSGCEMALQIVMQMINRVCNRNVFKNYCVLNVETGKIEAGLDSPPDIEGELHILSDRPRTRALFEDKNCWWNEHSKLKRSIGKISKNRRKKQCYPIRMTTLQ</sequence>